<name>M6QMZ2_9LEPT</name>
<keyword evidence="2" id="KW-1185">Reference proteome</keyword>
<organism evidence="1 2">
    <name type="scientific">Leptospira weilii str. UI 13098</name>
    <dbReference type="NCBI Taxonomy" id="1088542"/>
    <lineage>
        <taxon>Bacteria</taxon>
        <taxon>Pseudomonadati</taxon>
        <taxon>Spirochaetota</taxon>
        <taxon>Spirochaetia</taxon>
        <taxon>Leptospirales</taxon>
        <taxon>Leptospiraceae</taxon>
        <taxon>Leptospira</taxon>
    </lineage>
</organism>
<comment type="caution">
    <text evidence="1">The sequence shown here is derived from an EMBL/GenBank/DDBJ whole genome shotgun (WGS) entry which is preliminary data.</text>
</comment>
<sequence>MSQQQFPKLFEYRNPENSALLFRSFSKKSKNSFSFVSLEFYKSP</sequence>
<protein>
    <submittedName>
        <fullName evidence="1">Uncharacterized protein</fullName>
    </submittedName>
</protein>
<dbReference type="AlphaFoldDB" id="M6QMZ2"/>
<evidence type="ECO:0000313" key="1">
    <source>
        <dbReference type="EMBL" id="EMN90247.1"/>
    </source>
</evidence>
<dbReference type="Proteomes" id="UP000012118">
    <property type="component" value="Unassembled WGS sequence"/>
</dbReference>
<evidence type="ECO:0000313" key="2">
    <source>
        <dbReference type="Proteomes" id="UP000012118"/>
    </source>
</evidence>
<reference evidence="1 2" key="1">
    <citation type="submission" date="2013-01" db="EMBL/GenBank/DDBJ databases">
        <authorList>
            <person name="Harkins D.M."/>
            <person name="Durkin A.S."/>
            <person name="Brinkac L.M."/>
            <person name="Haft D.H."/>
            <person name="Selengut J.D."/>
            <person name="Sanka R."/>
            <person name="DePew J."/>
            <person name="Purushe J."/>
            <person name="Chanthongthip A."/>
            <person name="Lattana O."/>
            <person name="Phetsouvanh R."/>
            <person name="Newton P.N."/>
            <person name="Vinetz J.M."/>
            <person name="Sutton G.G."/>
            <person name="Nierman W.C."/>
            <person name="Fouts D.E."/>
        </authorList>
    </citation>
    <scope>NUCLEOTIDE SEQUENCE [LARGE SCALE GENOMIC DNA]</scope>
    <source>
        <strain evidence="1 2">UI 13098</strain>
    </source>
</reference>
<proteinExistence type="predicted"/>
<dbReference type="EMBL" id="AHNU02000045">
    <property type="protein sequence ID" value="EMN90247.1"/>
    <property type="molecule type" value="Genomic_DNA"/>
</dbReference>
<gene>
    <name evidence="1" type="ORF">LEP1GSC108_4623</name>
</gene>
<accession>M6QMZ2</accession>